<dbReference type="Pfam" id="PF00512">
    <property type="entry name" value="HisKA"/>
    <property type="match status" value="1"/>
</dbReference>
<evidence type="ECO:0000256" key="7">
    <source>
        <dbReference type="ARBA" id="ARBA00022741"/>
    </source>
</evidence>
<dbReference type="SMART" id="SM00388">
    <property type="entry name" value="HisKA"/>
    <property type="match status" value="1"/>
</dbReference>
<dbReference type="PROSITE" id="PS50109">
    <property type="entry name" value="HIS_KIN"/>
    <property type="match status" value="1"/>
</dbReference>
<dbReference type="PRINTS" id="PR00344">
    <property type="entry name" value="BCTRLSENSOR"/>
</dbReference>
<evidence type="ECO:0000313" key="18">
    <source>
        <dbReference type="Proteomes" id="UP000032046"/>
    </source>
</evidence>
<keyword evidence="13" id="KW-0175">Coiled coil</keyword>
<evidence type="ECO:0000256" key="1">
    <source>
        <dbReference type="ARBA" id="ARBA00000085"/>
    </source>
</evidence>
<evidence type="ECO:0000313" key="17">
    <source>
        <dbReference type="EMBL" id="KIP62879.1"/>
    </source>
</evidence>
<dbReference type="Gene3D" id="3.30.565.10">
    <property type="entry name" value="Histidine kinase-like ATPase, C-terminal domain"/>
    <property type="match status" value="1"/>
</dbReference>
<evidence type="ECO:0000256" key="5">
    <source>
        <dbReference type="ARBA" id="ARBA00022679"/>
    </source>
</evidence>
<protein>
    <recommendedName>
        <fullName evidence="3">histidine kinase</fullName>
        <ecNumber evidence="3">2.7.13.3</ecNumber>
    </recommendedName>
</protein>
<dbReference type="AlphaFoldDB" id="A0A0D0IWJ6"/>
<keyword evidence="6 14" id="KW-0812">Transmembrane</keyword>
<dbReference type="Proteomes" id="UP000032046">
    <property type="component" value="Unassembled WGS sequence"/>
</dbReference>
<dbReference type="STRING" id="1602171.ST44_05365"/>
<gene>
    <name evidence="17" type="ORF">ST44_05365</name>
</gene>
<dbReference type="EMBL" id="JXQK01000050">
    <property type="protein sequence ID" value="KIP62879.1"/>
    <property type="molecule type" value="Genomic_DNA"/>
</dbReference>
<organism evidence="17 18">
    <name type="scientific">Prevotella pectinovora</name>
    <dbReference type="NCBI Taxonomy" id="1602169"/>
    <lineage>
        <taxon>Bacteria</taxon>
        <taxon>Pseudomonadati</taxon>
        <taxon>Bacteroidota</taxon>
        <taxon>Bacteroidia</taxon>
        <taxon>Bacteroidales</taxon>
        <taxon>Prevotellaceae</taxon>
        <taxon>Prevotella</taxon>
    </lineage>
</organism>
<dbReference type="CDD" id="cd00082">
    <property type="entry name" value="HisKA"/>
    <property type="match status" value="1"/>
</dbReference>
<name>A0A0D0IWJ6_9BACT</name>
<dbReference type="SMART" id="SM00387">
    <property type="entry name" value="HATPase_c"/>
    <property type="match status" value="1"/>
</dbReference>
<keyword evidence="12 14" id="KW-0472">Membrane</keyword>
<feature type="coiled-coil region" evidence="13">
    <location>
        <begin position="211"/>
        <end position="241"/>
    </location>
</feature>
<dbReference type="InterPro" id="IPR050736">
    <property type="entry name" value="Sensor_HK_Regulatory"/>
</dbReference>
<dbReference type="Gene3D" id="1.10.287.130">
    <property type="match status" value="1"/>
</dbReference>
<dbReference type="Pfam" id="PF02518">
    <property type="entry name" value="HATPase_c"/>
    <property type="match status" value="1"/>
</dbReference>
<dbReference type="SUPFAM" id="SSF55874">
    <property type="entry name" value="ATPase domain of HSP90 chaperone/DNA topoisomerase II/histidine kinase"/>
    <property type="match status" value="1"/>
</dbReference>
<keyword evidence="7" id="KW-0547">Nucleotide-binding</keyword>
<comment type="subcellular location">
    <subcellularLocation>
        <location evidence="2">Membrane</location>
    </subcellularLocation>
</comment>
<dbReference type="InterPro" id="IPR036890">
    <property type="entry name" value="HATPase_C_sf"/>
</dbReference>
<reference evidence="17 18" key="1">
    <citation type="submission" date="2015-01" db="EMBL/GenBank/DDBJ databases">
        <title>Comparative genomics of non-oral Prevotella species.</title>
        <authorList>
            <person name="Accetto T."/>
            <person name="Nograsek B."/>
            <person name="Avgustin G."/>
        </authorList>
    </citation>
    <scope>NUCLEOTIDE SEQUENCE [LARGE SCALE GENOMIC DNA]</scope>
    <source>
        <strain evidence="17 18">P5-119</strain>
    </source>
</reference>
<keyword evidence="5" id="KW-0808">Transferase</keyword>
<evidence type="ECO:0000259" key="16">
    <source>
        <dbReference type="PROSITE" id="PS50109"/>
    </source>
</evidence>
<keyword evidence="4" id="KW-0597">Phosphoprotein</keyword>
<evidence type="ECO:0000256" key="13">
    <source>
        <dbReference type="SAM" id="Coils"/>
    </source>
</evidence>
<feature type="chain" id="PRO_5002224761" description="histidine kinase" evidence="15">
    <location>
        <begin position="31"/>
        <end position="483"/>
    </location>
</feature>
<accession>A0A0D0IWJ6</accession>
<keyword evidence="11" id="KW-0902">Two-component regulatory system</keyword>
<dbReference type="InterPro" id="IPR003594">
    <property type="entry name" value="HATPase_dom"/>
</dbReference>
<evidence type="ECO:0000256" key="3">
    <source>
        <dbReference type="ARBA" id="ARBA00012438"/>
    </source>
</evidence>
<dbReference type="FunFam" id="1.10.287.130:FF:000004">
    <property type="entry name" value="Ethylene receptor 1"/>
    <property type="match status" value="1"/>
</dbReference>
<dbReference type="EC" id="2.7.13.3" evidence="3"/>
<feature type="signal peptide" evidence="15">
    <location>
        <begin position="1"/>
        <end position="30"/>
    </location>
</feature>
<dbReference type="InterPro" id="IPR005467">
    <property type="entry name" value="His_kinase_dom"/>
</dbReference>
<dbReference type="InterPro" id="IPR004358">
    <property type="entry name" value="Sig_transdc_His_kin-like_C"/>
</dbReference>
<evidence type="ECO:0000256" key="11">
    <source>
        <dbReference type="ARBA" id="ARBA00023012"/>
    </source>
</evidence>
<comment type="caution">
    <text evidence="17">The sequence shown here is derived from an EMBL/GenBank/DDBJ whole genome shotgun (WGS) entry which is preliminary data.</text>
</comment>
<evidence type="ECO:0000256" key="15">
    <source>
        <dbReference type="SAM" id="SignalP"/>
    </source>
</evidence>
<evidence type="ECO:0000256" key="14">
    <source>
        <dbReference type="SAM" id="Phobius"/>
    </source>
</evidence>
<proteinExistence type="predicted"/>
<feature type="domain" description="Histidine kinase" evidence="16">
    <location>
        <begin position="248"/>
        <end position="463"/>
    </location>
</feature>
<dbReference type="GO" id="GO:0016020">
    <property type="term" value="C:membrane"/>
    <property type="evidence" value="ECO:0007669"/>
    <property type="project" value="UniProtKB-SubCell"/>
</dbReference>
<keyword evidence="10 14" id="KW-1133">Transmembrane helix</keyword>
<keyword evidence="8" id="KW-0418">Kinase</keyword>
<dbReference type="RefSeq" id="WP_042518739.1">
    <property type="nucleotide sequence ID" value="NZ_JXQK01000050.1"/>
</dbReference>
<feature type="transmembrane region" description="Helical" evidence="14">
    <location>
        <begin position="189"/>
        <end position="212"/>
    </location>
</feature>
<evidence type="ECO:0000256" key="9">
    <source>
        <dbReference type="ARBA" id="ARBA00022840"/>
    </source>
</evidence>
<evidence type="ECO:0000256" key="6">
    <source>
        <dbReference type="ARBA" id="ARBA00022692"/>
    </source>
</evidence>
<dbReference type="SUPFAM" id="SSF47384">
    <property type="entry name" value="Homodimeric domain of signal transducing histidine kinase"/>
    <property type="match status" value="1"/>
</dbReference>
<keyword evidence="18" id="KW-1185">Reference proteome</keyword>
<evidence type="ECO:0000256" key="10">
    <source>
        <dbReference type="ARBA" id="ARBA00022989"/>
    </source>
</evidence>
<dbReference type="InterPro" id="IPR036097">
    <property type="entry name" value="HisK_dim/P_sf"/>
</dbReference>
<evidence type="ECO:0000256" key="4">
    <source>
        <dbReference type="ARBA" id="ARBA00022553"/>
    </source>
</evidence>
<keyword evidence="9" id="KW-0067">ATP-binding</keyword>
<keyword evidence="15" id="KW-0732">Signal</keyword>
<dbReference type="PANTHER" id="PTHR43711">
    <property type="entry name" value="TWO-COMPONENT HISTIDINE KINASE"/>
    <property type="match status" value="1"/>
</dbReference>
<dbReference type="GO" id="GO:0000155">
    <property type="term" value="F:phosphorelay sensor kinase activity"/>
    <property type="evidence" value="ECO:0007669"/>
    <property type="project" value="InterPro"/>
</dbReference>
<evidence type="ECO:0000256" key="2">
    <source>
        <dbReference type="ARBA" id="ARBA00004370"/>
    </source>
</evidence>
<dbReference type="PANTHER" id="PTHR43711:SF1">
    <property type="entry name" value="HISTIDINE KINASE 1"/>
    <property type="match status" value="1"/>
</dbReference>
<dbReference type="InterPro" id="IPR003661">
    <property type="entry name" value="HisK_dim/P_dom"/>
</dbReference>
<comment type="catalytic activity">
    <reaction evidence="1">
        <text>ATP + protein L-histidine = ADP + protein N-phospho-L-histidine.</text>
        <dbReference type="EC" id="2.7.13.3"/>
    </reaction>
</comment>
<evidence type="ECO:0000256" key="8">
    <source>
        <dbReference type="ARBA" id="ARBA00022777"/>
    </source>
</evidence>
<sequence>MRGITRHIRTGLLVLTVCVMALSHANAAFAREAKRILVITSYNPDTKRMYTTLSDILQELKNKGENDIRLDIENLNCKGLSERHEWKYRMAGILNEHRLSPPDLIIPLGQEAWSAFLSQYTPQGKMLADMAIEYLYGKKTRGSLFHIIPSTYTFDQKMLEAFNKEDAELPQDTVVLNTATHFFSANKSIILSTLAVFAFLAIALVLAIYYLLKMKRLRDALEIQSEELKRAKDIAERANNVKTSFIANMSHELRTPLNAIVGFANLLEEDDYEEEEKKQFCHVIKENSDMLLNLISDILDISKIESGKLPISPEECDVIALSRTSILSVKHASKLEDVEYIEDFPSDERLMIYTDPIRLKQVMINLLSNASKYTKKGFIKLTIRPDYDTDYIMFAVTDTGCGIPEDKAEMVFGRFVKLNQYVQGTGLGLPLCRVLTESMGGKIWLDTSYTNGTRMVFTHPLNLNKTSRGGVKMGKLKKVLKEI</sequence>
<dbReference type="GO" id="GO:0005524">
    <property type="term" value="F:ATP binding"/>
    <property type="evidence" value="ECO:0007669"/>
    <property type="project" value="UniProtKB-KW"/>
</dbReference>
<evidence type="ECO:0000256" key="12">
    <source>
        <dbReference type="ARBA" id="ARBA00023136"/>
    </source>
</evidence>